<dbReference type="EMBL" id="MFZT01000046">
    <property type="protein sequence ID" value="OGK29494.1"/>
    <property type="molecule type" value="Genomic_DNA"/>
</dbReference>
<name>A0A1F7HES9_9BACT</name>
<evidence type="ECO:0000313" key="2">
    <source>
        <dbReference type="Proteomes" id="UP000178098"/>
    </source>
</evidence>
<protein>
    <submittedName>
        <fullName evidence="1">Uncharacterized protein</fullName>
    </submittedName>
</protein>
<organism evidence="1 2">
    <name type="scientific">Candidatus Roizmanbacteria bacterium RIFCSPHIGHO2_02_FULL_43_11</name>
    <dbReference type="NCBI Taxonomy" id="1802043"/>
    <lineage>
        <taxon>Bacteria</taxon>
        <taxon>Candidatus Roizmaniibacteriota</taxon>
    </lineage>
</organism>
<sequence>MNHLGHSYVAYKIIGHMNSYVAAGAILPDLIPFVHSTKYFGDQAFTDIHEAGEKVLEINRDMGLAMITHGVTYGVDQFNKDIDVWLLGSDDKIKNALAERIVNCSGISFDVAYKNRLHNYLWVGVDLYILYQRPRFVQQLVQAHKHIKAAEITHLLANATGLDQHELSSMITTLLDVHNPDLLHSLDGITQIWKIFLAALPDRDTIDTEKTRVLFQDIYEMFLPQWPHILKRVISDVRKNITRYL</sequence>
<accession>A0A1F7HES9</accession>
<gene>
    <name evidence="1" type="ORF">A3D08_00920</name>
</gene>
<dbReference type="Proteomes" id="UP000178098">
    <property type="component" value="Unassembled WGS sequence"/>
</dbReference>
<reference evidence="1 2" key="1">
    <citation type="journal article" date="2016" name="Nat. Commun.">
        <title>Thousands of microbial genomes shed light on interconnected biogeochemical processes in an aquifer system.</title>
        <authorList>
            <person name="Anantharaman K."/>
            <person name="Brown C.T."/>
            <person name="Hug L.A."/>
            <person name="Sharon I."/>
            <person name="Castelle C.J."/>
            <person name="Probst A.J."/>
            <person name="Thomas B.C."/>
            <person name="Singh A."/>
            <person name="Wilkins M.J."/>
            <person name="Karaoz U."/>
            <person name="Brodie E.L."/>
            <person name="Williams K.H."/>
            <person name="Hubbard S.S."/>
            <person name="Banfield J.F."/>
        </authorList>
    </citation>
    <scope>NUCLEOTIDE SEQUENCE [LARGE SCALE GENOMIC DNA]</scope>
</reference>
<proteinExistence type="predicted"/>
<dbReference type="AlphaFoldDB" id="A0A1F7HES9"/>
<evidence type="ECO:0000313" key="1">
    <source>
        <dbReference type="EMBL" id="OGK29494.1"/>
    </source>
</evidence>
<comment type="caution">
    <text evidence="1">The sequence shown here is derived from an EMBL/GenBank/DDBJ whole genome shotgun (WGS) entry which is preliminary data.</text>
</comment>